<organism evidence="1 2">
    <name type="scientific">Sphingobium lignivorans</name>
    <dbReference type="NCBI Taxonomy" id="2735886"/>
    <lineage>
        <taxon>Bacteria</taxon>
        <taxon>Pseudomonadati</taxon>
        <taxon>Pseudomonadota</taxon>
        <taxon>Alphaproteobacteria</taxon>
        <taxon>Sphingomonadales</taxon>
        <taxon>Sphingomonadaceae</taxon>
        <taxon>Sphingobium</taxon>
    </lineage>
</organism>
<gene>
    <name evidence="1" type="ORF">HNP60_000172</name>
</gene>
<dbReference type="EMBL" id="JACHKA010000001">
    <property type="protein sequence ID" value="MBB5984198.1"/>
    <property type="molecule type" value="Genomic_DNA"/>
</dbReference>
<comment type="caution">
    <text evidence="1">The sequence shown here is derived from an EMBL/GenBank/DDBJ whole genome shotgun (WGS) entry which is preliminary data.</text>
</comment>
<reference evidence="1 2" key="1">
    <citation type="submission" date="2020-08" db="EMBL/GenBank/DDBJ databases">
        <title>Exploring microbial biodiversity for novel pathways involved in the catabolism of aromatic compounds derived from lignin.</title>
        <authorList>
            <person name="Elkins J."/>
        </authorList>
    </citation>
    <scope>NUCLEOTIDE SEQUENCE [LARGE SCALE GENOMIC DNA]</scope>
    <source>
        <strain evidence="1 2">B1D3A</strain>
    </source>
</reference>
<accession>A0ABR6NA97</accession>
<evidence type="ECO:0000313" key="1">
    <source>
        <dbReference type="EMBL" id="MBB5984198.1"/>
    </source>
</evidence>
<dbReference type="Proteomes" id="UP001138540">
    <property type="component" value="Unassembled WGS sequence"/>
</dbReference>
<proteinExistence type="predicted"/>
<name>A0ABR6NA97_9SPHN</name>
<evidence type="ECO:0000313" key="2">
    <source>
        <dbReference type="Proteomes" id="UP001138540"/>
    </source>
</evidence>
<keyword evidence="2" id="KW-1185">Reference proteome</keyword>
<sequence>MISIPLFCRRGLLVSANRGTVDHLDVAIVRGGDGIHHPIPDARRSPSHEAVVAGRSRAIAFGQIALRCTRAQHPEYTVEHTAIIDARHASRLVGQKRFDHAPLEVGKIISAHAEPELEADEK</sequence>
<protein>
    <submittedName>
        <fullName evidence="1">Uncharacterized protein</fullName>
    </submittedName>
</protein>